<sequence>MSVDDRLRTGLTANATALAEPNVELILGKALAAHRRRRALRWAAIAGMTAAACAAVALPVVWHGNETLGPPAGRTSTTFEGGYAGLVTTVPGAPQASGRWALELDANGQLVATAPNRYGKGVPEAIGAVDGRHLRTEVFNENLCEGRGSGRYTASRRGDHLVFQLASDPCAARVAFFTTTTWISTDVFAYTGPRIPEARWARDVTASQLNALGFHPDAAWLASNGFTDGRSRFVIEFAGSRWFIFVETDQGGLEIGDQGTVTYDALGRWVQNGATAIEWSIQGDTLTTRNVVPVEGLRPTPTSAEERAVLEGIWQRMP</sequence>
<keyword evidence="1" id="KW-0472">Membrane</keyword>
<evidence type="ECO:0000313" key="2">
    <source>
        <dbReference type="EMBL" id="XBO43763.1"/>
    </source>
</evidence>
<dbReference type="AlphaFoldDB" id="A0AAU7JU03"/>
<gene>
    <name evidence="2" type="ORF">ABEG17_00065</name>
</gene>
<organism evidence="2">
    <name type="scientific">Pedococcus sp. KACC 23699</name>
    <dbReference type="NCBI Taxonomy" id="3149228"/>
    <lineage>
        <taxon>Bacteria</taxon>
        <taxon>Bacillati</taxon>
        <taxon>Actinomycetota</taxon>
        <taxon>Actinomycetes</taxon>
        <taxon>Micrococcales</taxon>
        <taxon>Intrasporangiaceae</taxon>
        <taxon>Pedococcus</taxon>
    </lineage>
</organism>
<accession>A0AAU7JU03</accession>
<name>A0AAU7JU03_9MICO</name>
<dbReference type="RefSeq" id="WP_406831213.1">
    <property type="nucleotide sequence ID" value="NZ_CP157483.1"/>
</dbReference>
<proteinExistence type="predicted"/>
<evidence type="ECO:0000256" key="1">
    <source>
        <dbReference type="SAM" id="Phobius"/>
    </source>
</evidence>
<keyword evidence="1" id="KW-1133">Transmembrane helix</keyword>
<evidence type="ECO:0008006" key="3">
    <source>
        <dbReference type="Google" id="ProtNLM"/>
    </source>
</evidence>
<feature type="transmembrane region" description="Helical" evidence="1">
    <location>
        <begin position="39"/>
        <end position="62"/>
    </location>
</feature>
<keyword evidence="1" id="KW-0812">Transmembrane</keyword>
<protein>
    <recommendedName>
        <fullName evidence="3">Tat pathway signal sequence domain protein</fullName>
    </recommendedName>
</protein>
<dbReference type="EMBL" id="CP157483">
    <property type="protein sequence ID" value="XBO43763.1"/>
    <property type="molecule type" value="Genomic_DNA"/>
</dbReference>
<reference evidence="2" key="1">
    <citation type="submission" date="2024-05" db="EMBL/GenBank/DDBJ databases">
        <authorList>
            <person name="Kim S."/>
            <person name="Heo J."/>
            <person name="Choi H."/>
            <person name="Choi Y."/>
            <person name="Kwon S.-W."/>
            <person name="Kim Y."/>
        </authorList>
    </citation>
    <scope>NUCLEOTIDE SEQUENCE</scope>
    <source>
        <strain evidence="2">KACC 23699</strain>
    </source>
</reference>